<gene>
    <name evidence="1" type="ORF">IO89_17445</name>
</gene>
<dbReference type="OrthoDB" id="2786695at2"/>
<dbReference type="RefSeq" id="WP_034978722.1">
    <property type="nucleotide sequence ID" value="NZ_FOFI01000006.1"/>
</dbReference>
<reference evidence="1 2" key="1">
    <citation type="submission" date="2014-07" db="EMBL/GenBank/DDBJ databases">
        <title>Epilithonimonas lactis LMG 22401 Genome.</title>
        <authorList>
            <person name="Pipes S.E."/>
            <person name="Stropko S.J."/>
        </authorList>
    </citation>
    <scope>NUCLEOTIDE SEQUENCE [LARGE SCALE GENOMIC DNA]</scope>
    <source>
        <strain evidence="1 2">LMG 24401</strain>
    </source>
</reference>
<dbReference type="Proteomes" id="UP000028623">
    <property type="component" value="Unassembled WGS sequence"/>
</dbReference>
<dbReference type="eggNOG" id="ENOG5031F66">
    <property type="taxonomic scope" value="Bacteria"/>
</dbReference>
<sequence length="271" mass="31955">MAKLNDIKTKTKDETLQKYIENLISLDKTKLSSFLSKISIETGVDEIIKRIKNKLLELYRENHIVETIYDSLYSNLQLSKYLEIKSGQKFEITFDDFNKKFGKCFKVSTGVQKLPTRNFPILLPENPEEQIFIKQLLDVGEIQAGSQDVIKYTTLMLKFLRHYTYWSDEENFILFSEAEDFKKDSISRWDNEFKGKYRQIERKISSGTTIESLESEIKDLSIGLVEYIRRLDLSIGDYLPLGVDFTNGHYYLLSNKLEIGWHFDWQNKYKE</sequence>
<keyword evidence="2" id="KW-1185">Reference proteome</keyword>
<accession>A0A085B746</accession>
<proteinExistence type="predicted"/>
<dbReference type="AlphaFoldDB" id="A0A085B746"/>
<name>A0A085B746_9FLAO</name>
<evidence type="ECO:0000313" key="1">
    <source>
        <dbReference type="EMBL" id="KFC18291.1"/>
    </source>
</evidence>
<comment type="caution">
    <text evidence="1">The sequence shown here is derived from an EMBL/GenBank/DDBJ whole genome shotgun (WGS) entry which is preliminary data.</text>
</comment>
<dbReference type="EMBL" id="JPLY01000007">
    <property type="protein sequence ID" value="KFC18291.1"/>
    <property type="molecule type" value="Genomic_DNA"/>
</dbReference>
<evidence type="ECO:0000313" key="2">
    <source>
        <dbReference type="Proteomes" id="UP000028623"/>
    </source>
</evidence>
<organism evidence="1 2">
    <name type="scientific">Epilithonimonas lactis</name>
    <dbReference type="NCBI Taxonomy" id="421072"/>
    <lineage>
        <taxon>Bacteria</taxon>
        <taxon>Pseudomonadati</taxon>
        <taxon>Bacteroidota</taxon>
        <taxon>Flavobacteriia</taxon>
        <taxon>Flavobacteriales</taxon>
        <taxon>Weeksellaceae</taxon>
        <taxon>Chryseobacterium group</taxon>
        <taxon>Epilithonimonas</taxon>
    </lineage>
</organism>
<protein>
    <submittedName>
        <fullName evidence="1">Uncharacterized protein</fullName>
    </submittedName>
</protein>